<reference evidence="2 3" key="3">
    <citation type="journal article" date="2005" name="Nature">
        <title>The DNA sequence of the human X chromosome.</title>
        <authorList>
            <person name="Ross M.T."/>
            <person name="Grafham D.V."/>
            <person name="Coffey A.J."/>
            <person name="Scherer S."/>
            <person name="McLay K."/>
            <person name="Muzny D."/>
            <person name="Platzer M."/>
            <person name="Howell G.R."/>
            <person name="Burrows C."/>
            <person name="Bird C.P."/>
            <person name="Frankish A."/>
            <person name="Lovell F.L."/>
            <person name="Howe K.L."/>
            <person name="Ashurst J.L."/>
            <person name="Fulton R.S."/>
            <person name="Sudbrak R."/>
            <person name="Wen G."/>
            <person name="Jones M.C."/>
            <person name="Hurles M.E."/>
            <person name="Andrews T.D."/>
            <person name="Scott C.E."/>
            <person name="Searle S."/>
            <person name="Ramser J."/>
            <person name="Whittaker A."/>
            <person name="Deadman R."/>
            <person name="Carter N.P."/>
            <person name="Hunt S.E."/>
            <person name="Chen R."/>
            <person name="Cree A."/>
            <person name="Gunaratne P."/>
            <person name="Havlak P."/>
            <person name="Hodgson A."/>
            <person name="Metzker M.L."/>
            <person name="Richards S."/>
            <person name="Scott G."/>
            <person name="Steffen D."/>
            <person name="Sodergren E."/>
            <person name="Wheeler D.A."/>
            <person name="Worley K.C."/>
            <person name="Ainscough R."/>
            <person name="Ambrose K.D."/>
            <person name="Ansari-Lari M.A."/>
            <person name="Aradhya S."/>
            <person name="Ashwell R.I."/>
            <person name="Babbage A.K."/>
            <person name="Bagguley C.L."/>
            <person name="Ballabio A."/>
            <person name="Banerjee R."/>
            <person name="Barker G.E."/>
            <person name="Barlow K.F."/>
            <person name="Barrett I.P."/>
            <person name="Bates K.N."/>
            <person name="Beare D.M."/>
            <person name="Beasley H."/>
            <person name="Beasley O."/>
            <person name="Beck A."/>
            <person name="Bethel G."/>
            <person name="Blechschmidt K."/>
            <person name="Brady N."/>
            <person name="Bray-Allen S."/>
            <person name="Bridgeman A.M."/>
            <person name="Brown A.J."/>
            <person name="Brown M.J."/>
            <person name="Bonnin D."/>
            <person name="Bruford E.A."/>
            <person name="Buhay C."/>
            <person name="Burch P."/>
            <person name="Burford D."/>
            <person name="Burgess J."/>
            <person name="Burrill W."/>
            <person name="Burton J."/>
            <person name="Bye J.M."/>
            <person name="Carder C."/>
            <person name="Carrel L."/>
            <person name="Chako J."/>
            <person name="Chapman J.C."/>
            <person name="Chavez D."/>
            <person name="Chen E."/>
            <person name="Chen G."/>
            <person name="Chen Y."/>
            <person name="Chen Z."/>
            <person name="Chinault C."/>
            <person name="Ciccodicola A."/>
            <person name="Clark S.Y."/>
            <person name="Clarke G."/>
            <person name="Clee C.M."/>
            <person name="Clegg S."/>
            <person name="Clerc-Blankenburg K."/>
            <person name="Clifford K."/>
            <person name="Cobley V."/>
            <person name="Cole C.G."/>
            <person name="Conquer J.S."/>
            <person name="Corby N."/>
            <person name="Connor R.E."/>
            <person name="David R."/>
            <person name="Davies J."/>
            <person name="Davis C."/>
            <person name="Davis J."/>
            <person name="Delgado O."/>
            <person name="Deshazo D."/>
            <person name="Dhami P."/>
            <person name="Ding Y."/>
            <person name="Dinh H."/>
            <person name="Dodsworth S."/>
            <person name="Draper H."/>
            <person name="Dugan-Rocha S."/>
            <person name="Dunham A."/>
            <person name="Dunn M."/>
            <person name="Durbin K.J."/>
            <person name="Dutta I."/>
            <person name="Eades T."/>
            <person name="Ellwood M."/>
            <person name="Emery-Cohen A."/>
            <person name="Errington H."/>
            <person name="Evans K.L."/>
            <person name="Faulkner L."/>
            <person name="Francis F."/>
            <person name="Frankland J."/>
            <person name="Fraser A.E."/>
            <person name="Galgoczy P."/>
            <person name="Gilbert J."/>
            <person name="Gill R."/>
            <person name="Glockner G."/>
            <person name="Gregory S.G."/>
            <person name="Gribble S."/>
            <person name="Griffiths C."/>
            <person name="Grocock R."/>
            <person name="Gu Y."/>
            <person name="Gwilliam R."/>
            <person name="Hamilton C."/>
            <person name="Hart E.A."/>
            <person name="Hawes A."/>
            <person name="Heath P.D."/>
            <person name="Heitmann K."/>
            <person name="Hennig S."/>
            <person name="Hernandez J."/>
            <person name="Hinzmann B."/>
            <person name="Ho S."/>
            <person name="Hoffs M."/>
            <person name="Howden P.J."/>
            <person name="Huckle E.J."/>
            <person name="Hume J."/>
            <person name="Hunt P.J."/>
            <person name="Hunt A.R."/>
            <person name="Isherwood J."/>
            <person name="Jacob L."/>
            <person name="Johnson D."/>
            <person name="Jones S."/>
            <person name="de Jong P.J."/>
            <person name="Joseph S.S."/>
            <person name="Keenan S."/>
            <person name="Kelly S."/>
            <person name="Kershaw J.K."/>
            <person name="Khan Z."/>
            <person name="Kioschis P."/>
            <person name="Klages S."/>
            <person name="Knights A.J."/>
            <person name="Kosiura A."/>
            <person name="Kovar-Smith C."/>
            <person name="Laird G.K."/>
            <person name="Langford C."/>
            <person name="Lawlor S."/>
            <person name="Leversha M."/>
            <person name="Lewis L."/>
            <person name="Liu W."/>
            <person name="Lloyd C."/>
            <person name="Lloyd D.M."/>
            <person name="Loulseged H."/>
            <person name="Loveland J.E."/>
            <person name="Lovell J.D."/>
            <person name="Lozado R."/>
            <person name="Lu J."/>
            <person name="Lyne R."/>
            <person name="Ma J."/>
            <person name="Maheshwari M."/>
            <person name="Matthews L.H."/>
            <person name="McDowall J."/>
            <person name="McLaren S."/>
            <person name="McMurray A."/>
            <person name="Meidl P."/>
            <person name="Meitinger T."/>
            <person name="Milne S."/>
            <person name="Miner G."/>
            <person name="Mistry S.L."/>
            <person name="Morgan M."/>
            <person name="Morris S."/>
            <person name="Muller I."/>
            <person name="Mullikin J.C."/>
            <person name="Nguyen N."/>
            <person name="Nordsiek G."/>
            <person name="Nyakatura G."/>
            <person name="O'Dell C.N."/>
            <person name="Okwuonu G."/>
            <person name="Palmer S."/>
            <person name="Pandian R."/>
            <person name="Parker D."/>
            <person name="Parrish J."/>
            <person name="Pasternak S."/>
            <person name="Patel D."/>
            <person name="Pearce A.V."/>
            <person name="Pearson D.M."/>
            <person name="Pelan S.E."/>
            <person name="Perez L."/>
            <person name="Porter K.M."/>
            <person name="Ramsey Y."/>
            <person name="Reichwald K."/>
            <person name="Rhodes S."/>
            <person name="Ridler K.A."/>
            <person name="Schlessinger D."/>
            <person name="Schueler M.G."/>
            <person name="Sehra H.K."/>
            <person name="Shaw-Smith C."/>
            <person name="Shen H."/>
            <person name="Sheridan E.M."/>
            <person name="Shownkeen R."/>
            <person name="Skuce C.D."/>
            <person name="Smith M.L."/>
            <person name="Sotheran E.C."/>
            <person name="Steingruber H.E."/>
            <person name="Steward C.A."/>
            <person name="Storey R."/>
            <person name="Swann R.M."/>
            <person name="Swarbreck D."/>
            <person name="Tabor P.E."/>
            <person name="Taudien S."/>
            <person name="Taylor T."/>
            <person name="Teague B."/>
            <person name="Thomas K."/>
            <person name="Thorpe A."/>
            <person name="Timms K."/>
            <person name="Tracey A."/>
            <person name="Trevanion S."/>
            <person name="Tromans A.C."/>
            <person name="d'Urso M."/>
            <person name="Verduzco D."/>
            <person name="Villasana D."/>
            <person name="Waldron L."/>
            <person name="Wall M."/>
            <person name="Wang Q."/>
            <person name="Warren J."/>
            <person name="Warry G.L."/>
            <person name="Wei X."/>
            <person name="West A."/>
            <person name="Whitehead S.L."/>
            <person name="Whiteley M.N."/>
            <person name="Wilkinson J.E."/>
            <person name="Willey D.L."/>
            <person name="Williams G."/>
            <person name="Williams L."/>
            <person name="Williamson A."/>
            <person name="Williamson H."/>
            <person name="Wilming L."/>
            <person name="Woodmansey R.L."/>
            <person name="Wray P.W."/>
            <person name="Yen J."/>
            <person name="Zhang J."/>
            <person name="Zhou J."/>
            <person name="Zoghbi H."/>
            <person name="Zorilla S."/>
            <person name="Buck D."/>
            <person name="Reinhardt R."/>
            <person name="Poustka A."/>
            <person name="Rosenthal A."/>
            <person name="Lehrach H."/>
            <person name="Meindl A."/>
            <person name="Minx P.J."/>
            <person name="Hillier L.W."/>
            <person name="Willard H.F."/>
            <person name="Wilson R.K."/>
            <person name="Waterston R.H."/>
            <person name="Rice C.M."/>
            <person name="Vaudin M."/>
            <person name="Coulson A."/>
            <person name="Nelson D.L."/>
            <person name="Weinstock G."/>
            <person name="Sulston J.E."/>
            <person name="Durbin R."/>
            <person name="Hubbard T."/>
            <person name="Gibbs R.A."/>
            <person name="Beck S."/>
            <person name="Rogers J."/>
            <person name="Bentley D.R."/>
        </authorList>
    </citation>
    <scope>NUCLEOTIDE SEQUENCE [LARGE SCALE GENOMIC DNA]</scope>
</reference>
<dbReference type="ExpressionAtlas" id="A0A6Q8PG99">
    <property type="expression patterns" value="baseline and differential"/>
</dbReference>
<evidence type="ECO:0000313" key="2">
    <source>
        <dbReference type="Ensembl" id="ENSP00000502165.1"/>
    </source>
</evidence>
<evidence type="ECO:0000256" key="1">
    <source>
        <dbReference type="SAM" id="MobiDB-lite"/>
    </source>
</evidence>
<dbReference type="Bgee" id="ENSG00000124313">
    <property type="expression patterns" value="Expressed in right hemisphere of cerebellum and 165 other cell types or tissues"/>
</dbReference>
<reference evidence="2 3" key="2">
    <citation type="journal article" date="2004" name="Nature">
        <title>Finishing the euchromatic sequence of the human genome.</title>
        <authorList>
            <consortium name="International Human Genome Sequencing Consortium"/>
        </authorList>
    </citation>
    <scope>NUCLEOTIDE SEQUENCE [LARGE SCALE GENOMIC DNA]</scope>
</reference>
<name>A0A6Q8PG99_HUMAN</name>
<gene>
    <name evidence="2" type="primary">IQSEC2</name>
</gene>
<dbReference type="HGNC" id="HGNC:29059">
    <property type="gene designation" value="IQSEC2"/>
</dbReference>
<accession>A0A6Q8PG99</accession>
<proteinExistence type="predicted"/>
<dbReference type="Ensembl" id="ENST00000675731.1">
    <property type="protein sequence ID" value="ENSP00000502165.1"/>
    <property type="gene ID" value="ENSG00000124313.19"/>
</dbReference>
<sequence length="50" mass="5360">MEPPGRSSRFPHGTLSPASGTRWASIVPLPPPTFFLEFPSPLLSPLDSSP</sequence>
<dbReference type="EMBL" id="AC245102">
    <property type="status" value="NOT_ANNOTATED_CDS"/>
    <property type="molecule type" value="Genomic_DNA"/>
</dbReference>
<dbReference type="GeneTree" id="ENSGT00940000159667"/>
<feature type="region of interest" description="Disordered" evidence="1">
    <location>
        <begin position="1"/>
        <end position="22"/>
    </location>
</feature>
<protein>
    <submittedName>
        <fullName evidence="2">IQ motif and Sec7 domain ArfGEF 2</fullName>
    </submittedName>
</protein>
<organism evidence="2 3">
    <name type="scientific">Homo sapiens</name>
    <name type="common">Human</name>
    <dbReference type="NCBI Taxonomy" id="9606"/>
    <lineage>
        <taxon>Eukaryota</taxon>
        <taxon>Metazoa</taxon>
        <taxon>Chordata</taxon>
        <taxon>Craniata</taxon>
        <taxon>Vertebrata</taxon>
        <taxon>Euteleostomi</taxon>
        <taxon>Mammalia</taxon>
        <taxon>Eutheria</taxon>
        <taxon>Euarchontoglires</taxon>
        <taxon>Primates</taxon>
        <taxon>Haplorrhini</taxon>
        <taxon>Catarrhini</taxon>
        <taxon>Hominidae</taxon>
        <taxon>Homo</taxon>
    </lineage>
</organism>
<dbReference type="AlphaFoldDB" id="A0A6Q8PG99"/>
<dbReference type="EMBL" id="AL139396">
    <property type="status" value="NOT_ANNOTATED_CDS"/>
    <property type="molecule type" value="Genomic_DNA"/>
</dbReference>
<keyword evidence="3" id="KW-1185">Reference proteome</keyword>
<reference evidence="2 3" key="1">
    <citation type="journal article" date="2001" name="Nature">
        <title>Initial sequencing and analysis of the human genome.</title>
        <authorList>
            <consortium name="International Human Genome Sequencing Consortium"/>
            <person name="Lander E.S."/>
            <person name="Linton L.M."/>
            <person name="Birren B."/>
            <person name="Nusbaum C."/>
            <person name="Zody M.C."/>
            <person name="Baldwin J."/>
            <person name="Devon K."/>
            <person name="Dewar K."/>
            <person name="Doyle M."/>
            <person name="FitzHugh W."/>
            <person name="Funke R."/>
            <person name="Gage D."/>
            <person name="Harris K."/>
            <person name="Heaford A."/>
            <person name="Howland J."/>
            <person name="Kann L."/>
            <person name="Lehoczky J."/>
            <person name="LeVine R."/>
            <person name="McEwan P."/>
            <person name="McKernan K."/>
            <person name="Meldrim J."/>
            <person name="Mesirov J.P."/>
            <person name="Miranda C."/>
            <person name="Morris W."/>
            <person name="Naylor J."/>
            <person name="Raymond C."/>
            <person name="Rosetti M."/>
            <person name="Santos R."/>
            <person name="Sheridan A."/>
            <person name="Sougnez C."/>
            <person name="Stange-Thomann N."/>
            <person name="Stojanovic N."/>
            <person name="Subramanian A."/>
            <person name="Wyman D."/>
            <person name="Rogers J."/>
            <person name="Sulston J."/>
            <person name="Ainscough R."/>
            <person name="Beck S."/>
            <person name="Bentley D."/>
            <person name="Burton J."/>
            <person name="Clee C."/>
            <person name="Carter N."/>
            <person name="Coulson A."/>
            <person name="Deadman R."/>
            <person name="Deloukas P."/>
            <person name="Dunham A."/>
            <person name="Dunham I."/>
            <person name="Durbin R."/>
            <person name="French L."/>
            <person name="Grafham D."/>
            <person name="Gregory S."/>
            <person name="Hubbard T."/>
            <person name="Humphray S."/>
            <person name="Hunt A."/>
            <person name="Jones M."/>
            <person name="Lloyd C."/>
            <person name="McMurray A."/>
            <person name="Matthews L."/>
            <person name="Mercer S."/>
            <person name="Milne S."/>
            <person name="Mullikin J.C."/>
            <person name="Mungall A."/>
            <person name="Plumb R."/>
            <person name="Ross M."/>
            <person name="Shownkeen R."/>
            <person name="Sims S."/>
            <person name="Waterston R.H."/>
            <person name="Wilson R.K."/>
            <person name="Hillier L.W."/>
            <person name="McPherson J.D."/>
            <person name="Marra M.A."/>
            <person name="Mardis E.R."/>
            <person name="Fulton L.A."/>
            <person name="Chinwalla A.T."/>
            <person name="Pepin K.H."/>
            <person name="Gish W.R."/>
            <person name="Chissoe S.L."/>
            <person name="Wendl M.C."/>
            <person name="Delehaunty K.D."/>
            <person name="Miner T.L."/>
            <person name="Delehaunty A."/>
            <person name="Kramer J.B."/>
            <person name="Cook L.L."/>
            <person name="Fulton R.S."/>
            <person name="Johnson D.L."/>
            <person name="Minx P.J."/>
            <person name="Clifton S.W."/>
            <person name="Hawkins T."/>
            <person name="Branscomb E."/>
            <person name="Predki P."/>
            <person name="Richardson P."/>
            <person name="Wenning S."/>
            <person name="Slezak T."/>
            <person name="Doggett N."/>
            <person name="Cheng J.F."/>
            <person name="Olsen A."/>
            <person name="Lucas S."/>
            <person name="Elkin C."/>
            <person name="Uberbacher E."/>
            <person name="Frazier M."/>
            <person name="Gibbs R.A."/>
            <person name="Muzny D.M."/>
            <person name="Scherer S.E."/>
            <person name="Bouck J.B."/>
            <person name="Sodergren E.J."/>
            <person name="Worley K.C."/>
            <person name="Rives C.M."/>
            <person name="Gorrell J.H."/>
            <person name="Metzker M.L."/>
            <person name="Naylor S.L."/>
            <person name="Kucherlapati R.S."/>
            <person name="Nelson D.L."/>
            <person name="Weinstock G.M."/>
            <person name="Sakaki Y."/>
            <person name="Fujiyama A."/>
            <person name="Hattori M."/>
            <person name="Yada T."/>
            <person name="Toyoda A."/>
            <person name="Itoh T."/>
            <person name="Kawagoe C."/>
            <person name="Watanabe H."/>
            <person name="Totoki Y."/>
            <person name="Taylor T."/>
            <person name="Weissenbach J."/>
            <person name="Heilig R."/>
            <person name="Saurin W."/>
            <person name="Artiguenave F."/>
            <person name="Brottier P."/>
            <person name="Bruls T."/>
            <person name="Pelletier E."/>
            <person name="Robert C."/>
            <person name="Wincker P."/>
            <person name="Smith D.R."/>
            <person name="Doucette-Stamm L."/>
            <person name="Rubenfield M."/>
            <person name="Weinstock K."/>
            <person name="Lee H.M."/>
            <person name="Dubois J."/>
            <person name="Rosenthal A."/>
            <person name="Platzer M."/>
            <person name="Nyakatura G."/>
            <person name="Taudien S."/>
            <person name="Rump A."/>
            <person name="Yang H."/>
            <person name="Yu J."/>
            <person name="Wang J."/>
            <person name="Huang G."/>
            <person name="Gu J."/>
            <person name="Hood L."/>
            <person name="Rowen L."/>
            <person name="Madan A."/>
            <person name="Qin S."/>
            <person name="Davis R.W."/>
            <person name="Federspiel N.A."/>
            <person name="Abola A.P."/>
            <person name="Proctor M.J."/>
            <person name="Myers R.M."/>
            <person name="Schmutz J."/>
            <person name="Dickson M."/>
            <person name="Grimwood J."/>
            <person name="Cox D.R."/>
            <person name="Olson M.V."/>
            <person name="Kaul R."/>
            <person name="Raymond C."/>
            <person name="Shimizu N."/>
            <person name="Kawasaki K."/>
            <person name="Minoshima S."/>
            <person name="Evans G.A."/>
            <person name="Athanasiou M."/>
            <person name="Schultz R."/>
            <person name="Roe B.A."/>
            <person name="Chen F."/>
            <person name="Pan H."/>
            <person name="Ramser J."/>
            <person name="Lehrach H."/>
            <person name="Reinhardt R."/>
            <person name="McCombie W.R."/>
            <person name="de la Bastide M."/>
            <person name="Dedhia N."/>
            <person name="Blocker H."/>
            <person name="Hornischer K."/>
            <person name="Nordsiek G."/>
            <person name="Agarwala R."/>
            <person name="Aravind L."/>
            <person name="Bailey J.A."/>
            <person name="Bateman A."/>
            <person name="Batzoglou S."/>
            <person name="Birney E."/>
            <person name="Bork P."/>
            <person name="Brown D.G."/>
            <person name="Burge C.B."/>
            <person name="Cerutti L."/>
            <person name="Chen H.C."/>
            <person name="Church D."/>
            <person name="Clamp M."/>
            <person name="Copley R.R."/>
            <person name="Doerks T."/>
            <person name="Eddy S.R."/>
            <person name="Eichler E.E."/>
            <person name="Furey T.S."/>
            <person name="Galagan J."/>
            <person name="Gilbert J.G."/>
            <person name="Harmon C."/>
            <person name="Hayashizaki Y."/>
            <person name="Haussler D."/>
            <person name="Hermjakob H."/>
            <person name="Hokamp K."/>
            <person name="Jang W."/>
            <person name="Johnson L.S."/>
            <person name="Jones T.A."/>
            <person name="Kasif S."/>
            <person name="Kaspryzk A."/>
            <person name="Kennedy S."/>
            <person name="Kent W.J."/>
            <person name="Kitts P."/>
            <person name="Koonin E.V."/>
            <person name="Korf I."/>
            <person name="Kulp D."/>
            <person name="Lancet D."/>
            <person name="Lowe T.M."/>
            <person name="McLysaght A."/>
            <person name="Mikkelsen T."/>
            <person name="Moran J.V."/>
            <person name="Mulder N."/>
            <person name="Pollara V.J."/>
            <person name="Ponting C.P."/>
            <person name="Schuler G."/>
            <person name="Schultz J."/>
            <person name="Slater G."/>
            <person name="Smit A.F."/>
            <person name="Stupka E."/>
            <person name="Szustakowski J."/>
            <person name="Thierry-Mieg D."/>
            <person name="Thierry-Mieg J."/>
            <person name="Wagner L."/>
            <person name="Wallis J."/>
            <person name="Wheeler R."/>
            <person name="Williams A."/>
            <person name="Wolf Y.I."/>
            <person name="Wolfe K.H."/>
            <person name="Yang S.P."/>
            <person name="Yeh R.F."/>
            <person name="Collins F."/>
            <person name="Guyer M.S."/>
            <person name="Peterson J."/>
            <person name="Felsenfeld A."/>
            <person name="Wetterstrand K.A."/>
            <person name="Patrinos A."/>
            <person name="Morgan M.J."/>
            <person name="de Jong P."/>
            <person name="Catanese J.J."/>
            <person name="Osoegawa K."/>
            <person name="Shizuya H."/>
            <person name="Choi S."/>
            <person name="Chen Y.J."/>
        </authorList>
    </citation>
    <scope>NUCLEOTIDE SEQUENCE [LARGE SCALE GENOMIC DNA]</scope>
</reference>
<dbReference type="OpenTargets" id="ENSG00000124313"/>
<evidence type="ECO:0000313" key="3">
    <source>
        <dbReference type="Proteomes" id="UP000005640"/>
    </source>
</evidence>
<dbReference type="Proteomes" id="UP000005640">
    <property type="component" value="Chromosome X"/>
</dbReference>
<reference evidence="2" key="5">
    <citation type="submission" date="2025-09" db="UniProtKB">
        <authorList>
            <consortium name="Ensembl"/>
        </authorList>
    </citation>
    <scope>IDENTIFICATION</scope>
</reference>
<dbReference type="OrthoDB" id="430364at2759"/>
<reference evidence="2" key="4">
    <citation type="submission" date="2025-08" db="UniProtKB">
        <authorList>
            <consortium name="Ensembl"/>
        </authorList>
    </citation>
    <scope>IDENTIFICATION</scope>
</reference>